<dbReference type="PRINTS" id="PR01221">
    <property type="entry name" value="MAJORURINARY"/>
</dbReference>
<comment type="subcellular location">
    <subcellularLocation>
        <location evidence="1">Secreted</location>
    </subcellularLocation>
</comment>
<keyword evidence="3" id="KW-0964">Secreted</keyword>
<sequence length="184" mass="20504">MKLLLLSLALVYGIQTHHTCSEEQQPDLTGTWYTVSLASNDTAKIEEGGPLRIFVHKLILENGNLRAIFFKRENGKCTQFSVSANPVEEDGQMKVEYSGSNDVYLQSFKEDEYAIFMLYNHNNNKVTLWGELFASGEISSGEASPSWRRLCEPLLNSPPSPLTNGLTSPAWIEPGTKATFKVIS</sequence>
<organism evidence="9 10">
    <name type="scientific">Monodelphis domestica</name>
    <name type="common">Gray short-tailed opossum</name>
    <dbReference type="NCBI Taxonomy" id="13616"/>
    <lineage>
        <taxon>Eukaryota</taxon>
        <taxon>Metazoa</taxon>
        <taxon>Chordata</taxon>
        <taxon>Craniata</taxon>
        <taxon>Vertebrata</taxon>
        <taxon>Euteleostomi</taxon>
        <taxon>Mammalia</taxon>
        <taxon>Metatheria</taxon>
        <taxon>Didelphimorphia</taxon>
        <taxon>Didelphidae</taxon>
        <taxon>Monodelphis</taxon>
    </lineage>
</organism>
<dbReference type="Proteomes" id="UP000002280">
    <property type="component" value="Chromosome 1"/>
</dbReference>
<reference evidence="9" key="3">
    <citation type="submission" date="2025-09" db="UniProtKB">
        <authorList>
            <consortium name="Ensembl"/>
        </authorList>
    </citation>
    <scope>IDENTIFICATION</scope>
</reference>
<proteinExistence type="inferred from homology"/>
<feature type="domain" description="Lipocalin/cytosolic fatty-acid binding" evidence="8">
    <location>
        <begin position="29"/>
        <end position="136"/>
    </location>
</feature>
<evidence type="ECO:0000256" key="1">
    <source>
        <dbReference type="ARBA" id="ARBA00004613"/>
    </source>
</evidence>
<reference evidence="9" key="2">
    <citation type="submission" date="2025-08" db="UniProtKB">
        <authorList>
            <consortium name="Ensembl"/>
        </authorList>
    </citation>
    <scope>IDENTIFICATION</scope>
</reference>
<dbReference type="Bgee" id="ENSMODG00000017508">
    <property type="expression patterns" value="Expressed in spermatid and 10 other cell types or tissues"/>
</dbReference>
<dbReference type="PANTHER" id="PTHR11430:SF76">
    <property type="entry name" value="MAJOR URINARY PROTEIN 1-RELATED"/>
    <property type="match status" value="1"/>
</dbReference>
<feature type="chain" id="PRO_5023818815" evidence="7">
    <location>
        <begin position="17"/>
        <end position="184"/>
    </location>
</feature>
<dbReference type="Ensembl" id="ENSMODT00000070666.1">
    <property type="protein sequence ID" value="ENSMODP00000048853.1"/>
    <property type="gene ID" value="ENSMODG00000017508.4"/>
</dbReference>
<evidence type="ECO:0000259" key="8">
    <source>
        <dbReference type="Pfam" id="PF00061"/>
    </source>
</evidence>
<dbReference type="GO" id="GO:0036094">
    <property type="term" value="F:small molecule binding"/>
    <property type="evidence" value="ECO:0007669"/>
    <property type="project" value="InterPro"/>
</dbReference>
<dbReference type="InterPro" id="IPR002345">
    <property type="entry name" value="Lipocalin"/>
</dbReference>
<evidence type="ECO:0000313" key="9">
    <source>
        <dbReference type="Ensembl" id="ENSMODP00000048853.1"/>
    </source>
</evidence>
<dbReference type="InterPro" id="IPR000566">
    <property type="entry name" value="Lipocln_cytosolic_FA-bd_dom"/>
</dbReference>
<evidence type="ECO:0000256" key="5">
    <source>
        <dbReference type="ARBA" id="ARBA00022743"/>
    </source>
</evidence>
<dbReference type="SUPFAM" id="SSF50814">
    <property type="entry name" value="Lipocalins"/>
    <property type="match status" value="1"/>
</dbReference>
<evidence type="ECO:0000256" key="7">
    <source>
        <dbReference type="SAM" id="SignalP"/>
    </source>
</evidence>
<keyword evidence="10" id="KW-1185">Reference proteome</keyword>
<keyword evidence="5" id="KW-0494">Milk protein</keyword>
<dbReference type="GO" id="GO:0005615">
    <property type="term" value="C:extracellular space"/>
    <property type="evidence" value="ECO:0000318"/>
    <property type="project" value="GO_Central"/>
</dbReference>
<dbReference type="STRING" id="13616.ENSMODP00000048853"/>
<keyword evidence="4 7" id="KW-0732">Signal</keyword>
<evidence type="ECO:0000256" key="2">
    <source>
        <dbReference type="ARBA" id="ARBA00006889"/>
    </source>
</evidence>
<accession>A0A5F8GMD5</accession>
<evidence type="ECO:0000256" key="4">
    <source>
        <dbReference type="ARBA" id="ARBA00022729"/>
    </source>
</evidence>
<name>A0A5F8GMD5_MONDO</name>
<protein>
    <submittedName>
        <fullName evidence="9">Trichosurin-like</fullName>
    </submittedName>
</protein>
<keyword evidence="6" id="KW-1015">Disulfide bond</keyword>
<dbReference type="GeneTree" id="ENSGT01050000244868"/>
<feature type="signal peptide" evidence="7">
    <location>
        <begin position="1"/>
        <end position="16"/>
    </location>
</feature>
<dbReference type="AlphaFoldDB" id="A0A5F8GMD5"/>
<gene>
    <name evidence="9" type="primary">LOC100619950</name>
</gene>
<dbReference type="PANTHER" id="PTHR11430">
    <property type="entry name" value="LIPOCALIN"/>
    <property type="match status" value="1"/>
</dbReference>
<dbReference type="Gene3D" id="2.40.128.20">
    <property type="match status" value="1"/>
</dbReference>
<reference evidence="9 10" key="1">
    <citation type="journal article" date="2007" name="Nature">
        <title>Genome of the marsupial Monodelphis domestica reveals innovation in non-coding sequences.</title>
        <authorList>
            <person name="Mikkelsen T.S."/>
            <person name="Wakefield M.J."/>
            <person name="Aken B."/>
            <person name="Amemiya C.T."/>
            <person name="Chang J.L."/>
            <person name="Duke S."/>
            <person name="Garber M."/>
            <person name="Gentles A.J."/>
            <person name="Goodstadt L."/>
            <person name="Heger A."/>
            <person name="Jurka J."/>
            <person name="Kamal M."/>
            <person name="Mauceli E."/>
            <person name="Searle S.M."/>
            <person name="Sharpe T."/>
            <person name="Baker M.L."/>
            <person name="Batzer M.A."/>
            <person name="Benos P.V."/>
            <person name="Belov K."/>
            <person name="Clamp M."/>
            <person name="Cook A."/>
            <person name="Cuff J."/>
            <person name="Das R."/>
            <person name="Davidow L."/>
            <person name="Deakin J.E."/>
            <person name="Fazzari M.J."/>
            <person name="Glass J.L."/>
            <person name="Grabherr M."/>
            <person name="Greally J.M."/>
            <person name="Gu W."/>
            <person name="Hore T.A."/>
            <person name="Huttley G.A."/>
            <person name="Kleber M."/>
            <person name="Jirtle R.L."/>
            <person name="Koina E."/>
            <person name="Lee J.T."/>
            <person name="Mahony S."/>
            <person name="Marra M.A."/>
            <person name="Miller R.D."/>
            <person name="Nicholls R.D."/>
            <person name="Oda M."/>
            <person name="Papenfuss A.T."/>
            <person name="Parra Z.E."/>
            <person name="Pollock D.D."/>
            <person name="Ray D.A."/>
            <person name="Schein J.E."/>
            <person name="Speed T.P."/>
            <person name="Thompson K."/>
            <person name="VandeBerg J.L."/>
            <person name="Wade C.M."/>
            <person name="Walker J.A."/>
            <person name="Waters P.D."/>
            <person name="Webber C."/>
            <person name="Weidman J.R."/>
            <person name="Xie X."/>
            <person name="Zody M.C."/>
            <person name="Baldwin J."/>
            <person name="Abdouelleil A."/>
            <person name="Abdulkadir J."/>
            <person name="Abebe A."/>
            <person name="Abera B."/>
            <person name="Abreu J."/>
            <person name="Acer S.C."/>
            <person name="Aftuck L."/>
            <person name="Alexander A."/>
            <person name="An P."/>
            <person name="Anderson E."/>
            <person name="Anderson S."/>
            <person name="Arachi H."/>
            <person name="Azer M."/>
            <person name="Bachantsang P."/>
            <person name="Barry A."/>
            <person name="Bayul T."/>
            <person name="Berlin A."/>
            <person name="Bessette D."/>
            <person name="Bloom T."/>
            <person name="Bloom T."/>
            <person name="Boguslavskiy L."/>
            <person name="Bonnet C."/>
            <person name="Boukhgalter B."/>
            <person name="Bourzgui I."/>
            <person name="Brown A."/>
            <person name="Cahill P."/>
            <person name="Channer S."/>
            <person name="Cheshatsang Y."/>
            <person name="Chuda L."/>
            <person name="Citroen M."/>
            <person name="Collymore A."/>
            <person name="Cooke P."/>
            <person name="Costello M."/>
            <person name="D'Aco K."/>
            <person name="Daza R."/>
            <person name="De Haan G."/>
            <person name="DeGray S."/>
            <person name="DeMaso C."/>
            <person name="Dhargay N."/>
            <person name="Dooley K."/>
            <person name="Dooley E."/>
            <person name="Doricent M."/>
            <person name="Dorje P."/>
            <person name="Dorjee K."/>
            <person name="Dupes A."/>
            <person name="Elong R."/>
            <person name="Falk J."/>
            <person name="Farina A."/>
            <person name="Faro S."/>
            <person name="Ferguson D."/>
            <person name="Fisher S."/>
            <person name="Foley C.D."/>
            <person name="Franke A."/>
            <person name="Friedrich D."/>
            <person name="Gadbois L."/>
            <person name="Gearin G."/>
            <person name="Gearin C.R."/>
            <person name="Giannoukos G."/>
            <person name="Goode T."/>
            <person name="Graham J."/>
            <person name="Grandbois E."/>
            <person name="Grewal S."/>
            <person name="Gyaltsen K."/>
            <person name="Hafez N."/>
            <person name="Hagos B."/>
            <person name="Hall J."/>
            <person name="Henson C."/>
            <person name="Hollinger A."/>
            <person name="Honan T."/>
            <person name="Huard M.D."/>
            <person name="Hughes L."/>
            <person name="Hurhula B."/>
            <person name="Husby M.E."/>
            <person name="Kamat A."/>
            <person name="Kanga B."/>
            <person name="Kashin S."/>
            <person name="Khazanovich D."/>
            <person name="Kisner P."/>
            <person name="Lance K."/>
            <person name="Lara M."/>
            <person name="Lee W."/>
            <person name="Lennon N."/>
            <person name="Letendre F."/>
            <person name="LeVine R."/>
            <person name="Lipovsky A."/>
            <person name="Liu X."/>
            <person name="Liu J."/>
            <person name="Liu S."/>
            <person name="Lokyitsang T."/>
            <person name="Lokyitsang Y."/>
            <person name="Lubonja R."/>
            <person name="Lui A."/>
            <person name="MacDonald P."/>
            <person name="Magnisalis V."/>
            <person name="Maru K."/>
            <person name="Matthews C."/>
            <person name="McCusker W."/>
            <person name="McDonough S."/>
            <person name="Mehta T."/>
            <person name="Meldrim J."/>
            <person name="Meneus L."/>
            <person name="Mihai O."/>
            <person name="Mihalev A."/>
            <person name="Mihova T."/>
            <person name="Mittelman R."/>
            <person name="Mlenga V."/>
            <person name="Montmayeur A."/>
            <person name="Mulrain L."/>
            <person name="Navidi A."/>
            <person name="Naylor J."/>
            <person name="Negash T."/>
            <person name="Nguyen T."/>
            <person name="Nguyen N."/>
            <person name="Nicol R."/>
            <person name="Norbu C."/>
            <person name="Norbu N."/>
            <person name="Novod N."/>
            <person name="O'Neill B."/>
            <person name="Osman S."/>
            <person name="Markiewicz E."/>
            <person name="Oyono O.L."/>
            <person name="Patti C."/>
            <person name="Phunkhang P."/>
            <person name="Pierre F."/>
            <person name="Priest M."/>
            <person name="Raghuraman S."/>
            <person name="Rege F."/>
            <person name="Reyes R."/>
            <person name="Rise C."/>
            <person name="Rogov P."/>
            <person name="Ross K."/>
            <person name="Ryan E."/>
            <person name="Settipalli S."/>
            <person name="Shea T."/>
            <person name="Sherpa N."/>
            <person name="Shi L."/>
            <person name="Shih D."/>
            <person name="Sparrow T."/>
            <person name="Spaulding J."/>
            <person name="Stalker J."/>
            <person name="Stange-Thomann N."/>
            <person name="Stavropoulos S."/>
            <person name="Stone C."/>
            <person name="Strader C."/>
            <person name="Tesfaye S."/>
            <person name="Thomson T."/>
            <person name="Thoulutsang Y."/>
            <person name="Thoulutsang D."/>
            <person name="Topham K."/>
            <person name="Topping I."/>
            <person name="Tsamla T."/>
            <person name="Vassiliev H."/>
            <person name="Vo A."/>
            <person name="Wangchuk T."/>
            <person name="Wangdi T."/>
            <person name="Weiand M."/>
            <person name="Wilkinson J."/>
            <person name="Wilson A."/>
            <person name="Yadav S."/>
            <person name="Young G."/>
            <person name="Yu Q."/>
            <person name="Zembek L."/>
            <person name="Zhong D."/>
            <person name="Zimmer A."/>
            <person name="Zwirko Z."/>
            <person name="Jaffe D.B."/>
            <person name="Alvarez P."/>
            <person name="Brockman W."/>
            <person name="Butler J."/>
            <person name="Chin C."/>
            <person name="Gnerre S."/>
            <person name="MacCallum I."/>
            <person name="Graves J.A."/>
            <person name="Ponting C.P."/>
            <person name="Breen M."/>
            <person name="Samollow P.B."/>
            <person name="Lander E.S."/>
            <person name="Lindblad-Toh K."/>
        </authorList>
    </citation>
    <scope>NUCLEOTIDE SEQUENCE [LARGE SCALE GENOMIC DNA]</scope>
</reference>
<comment type="similarity">
    <text evidence="2">Belongs to the calycin superfamily. Lipocalin family.</text>
</comment>
<evidence type="ECO:0000256" key="3">
    <source>
        <dbReference type="ARBA" id="ARBA00022525"/>
    </source>
</evidence>
<dbReference type="InParanoid" id="A0A5F8GMD5"/>
<dbReference type="FunCoup" id="A0A5F8GMD5">
    <property type="interactions" value="112"/>
</dbReference>
<dbReference type="Pfam" id="PF00061">
    <property type="entry name" value="Lipocalin"/>
    <property type="match status" value="1"/>
</dbReference>
<evidence type="ECO:0000256" key="6">
    <source>
        <dbReference type="ARBA" id="ARBA00023157"/>
    </source>
</evidence>
<dbReference type="InterPro" id="IPR002971">
    <property type="entry name" value="Maj_urinary"/>
</dbReference>
<evidence type="ECO:0000313" key="10">
    <source>
        <dbReference type="Proteomes" id="UP000002280"/>
    </source>
</evidence>
<dbReference type="InterPro" id="IPR012674">
    <property type="entry name" value="Calycin"/>
</dbReference>